<dbReference type="PROSITE" id="PS00514">
    <property type="entry name" value="FIBRINOGEN_C_1"/>
    <property type="match status" value="1"/>
</dbReference>
<dbReference type="EMBL" id="CAWYQH010000103">
    <property type="protein sequence ID" value="CAK8686905.1"/>
    <property type="molecule type" value="Genomic_DNA"/>
</dbReference>
<dbReference type="Gene3D" id="3.90.215.10">
    <property type="entry name" value="Gamma Fibrinogen, chain A, domain 1"/>
    <property type="match status" value="1"/>
</dbReference>
<keyword evidence="1" id="KW-1015">Disulfide bond</keyword>
<dbReference type="PANTHER" id="PTHR19143">
    <property type="entry name" value="FIBRINOGEN/TENASCIN/ANGIOPOEITIN"/>
    <property type="match status" value="1"/>
</dbReference>
<dbReference type="InterPro" id="IPR020837">
    <property type="entry name" value="Fibrinogen_CS"/>
</dbReference>
<protein>
    <recommendedName>
        <fullName evidence="2">Fibrinogen C-terminal domain-containing protein</fullName>
    </recommendedName>
</protein>
<dbReference type="PROSITE" id="PS51406">
    <property type="entry name" value="FIBRINOGEN_C_2"/>
    <property type="match status" value="1"/>
</dbReference>
<reference evidence="3 4" key="1">
    <citation type="submission" date="2024-02" db="EMBL/GenBank/DDBJ databases">
        <authorList>
            <person name="Daric V."/>
            <person name="Darras S."/>
        </authorList>
    </citation>
    <scope>NUCLEOTIDE SEQUENCE [LARGE SCALE GENOMIC DNA]</scope>
</reference>
<dbReference type="CDD" id="cd00087">
    <property type="entry name" value="FReD"/>
    <property type="match status" value="1"/>
</dbReference>
<dbReference type="Proteomes" id="UP001642483">
    <property type="component" value="Unassembled WGS sequence"/>
</dbReference>
<dbReference type="SMART" id="SM00186">
    <property type="entry name" value="FBG"/>
    <property type="match status" value="1"/>
</dbReference>
<dbReference type="InterPro" id="IPR050373">
    <property type="entry name" value="Fibrinogen_C-term_domain"/>
</dbReference>
<evidence type="ECO:0000313" key="4">
    <source>
        <dbReference type="Proteomes" id="UP001642483"/>
    </source>
</evidence>
<evidence type="ECO:0000256" key="1">
    <source>
        <dbReference type="ARBA" id="ARBA00023157"/>
    </source>
</evidence>
<evidence type="ECO:0000313" key="3">
    <source>
        <dbReference type="EMBL" id="CAK8686905.1"/>
    </source>
</evidence>
<comment type="caution">
    <text evidence="3">The sequence shown here is derived from an EMBL/GenBank/DDBJ whole genome shotgun (WGS) entry which is preliminary data.</text>
</comment>
<dbReference type="InterPro" id="IPR002181">
    <property type="entry name" value="Fibrinogen_a/b/g_C_dom"/>
</dbReference>
<dbReference type="Pfam" id="PF00147">
    <property type="entry name" value="Fibrinogen_C"/>
    <property type="match status" value="1"/>
</dbReference>
<gene>
    <name evidence="3" type="ORF">CVLEPA_LOCUS18941</name>
</gene>
<dbReference type="SUPFAM" id="SSF56496">
    <property type="entry name" value="Fibrinogen C-terminal domain-like"/>
    <property type="match status" value="1"/>
</dbReference>
<sequence length="177" mass="20471">MRYTLRIIFQRRIDGSVDFGRRWDDYANGFGQIDGEFWLGLDNIHEMTRGGGCRLKIELWDFDGHQRHADYSSFSIESAENLYRLRVSGYSGNAGDSLTYHEDWPFSTENSDNDSTAENCATHYGGSQGWWFVACFESTLNGVWMRQSSGDGHGITWLRWKKQGEPLKETKMKLRCD</sequence>
<organism evidence="3 4">
    <name type="scientific">Clavelina lepadiformis</name>
    <name type="common">Light-bulb sea squirt</name>
    <name type="synonym">Ascidia lepadiformis</name>
    <dbReference type="NCBI Taxonomy" id="159417"/>
    <lineage>
        <taxon>Eukaryota</taxon>
        <taxon>Metazoa</taxon>
        <taxon>Chordata</taxon>
        <taxon>Tunicata</taxon>
        <taxon>Ascidiacea</taxon>
        <taxon>Aplousobranchia</taxon>
        <taxon>Clavelinidae</taxon>
        <taxon>Clavelina</taxon>
    </lineage>
</organism>
<keyword evidence="4" id="KW-1185">Reference proteome</keyword>
<dbReference type="InterPro" id="IPR036056">
    <property type="entry name" value="Fibrinogen-like_C"/>
</dbReference>
<name>A0ABP0G5Q3_CLALP</name>
<evidence type="ECO:0000259" key="2">
    <source>
        <dbReference type="PROSITE" id="PS51406"/>
    </source>
</evidence>
<accession>A0ABP0G5Q3</accession>
<dbReference type="InterPro" id="IPR014716">
    <property type="entry name" value="Fibrinogen_a/b/g_C_1"/>
</dbReference>
<feature type="domain" description="Fibrinogen C-terminal" evidence="2">
    <location>
        <begin position="1"/>
        <end position="177"/>
    </location>
</feature>
<proteinExistence type="predicted"/>